<evidence type="ECO:0000256" key="15">
    <source>
        <dbReference type="SAM" id="Phobius"/>
    </source>
</evidence>
<evidence type="ECO:0000256" key="9">
    <source>
        <dbReference type="ARBA" id="ARBA00023053"/>
    </source>
</evidence>
<accession>A0A814M5E2</accession>
<name>A0A814M5E2_9BILA</name>
<feature type="binding site" evidence="13">
    <location>
        <position position="276"/>
    </location>
    <ligand>
        <name>Na(+)</name>
        <dbReference type="ChEBI" id="CHEBI:29101"/>
        <label>1</label>
    </ligand>
</feature>
<evidence type="ECO:0000313" key="19">
    <source>
        <dbReference type="Proteomes" id="UP000663829"/>
    </source>
</evidence>
<keyword evidence="9 13" id="KW-0915">Sodium</keyword>
<evidence type="ECO:0000256" key="6">
    <source>
        <dbReference type="ARBA" id="ARBA00022775"/>
    </source>
</evidence>
<feature type="binding site" evidence="13">
    <location>
        <position position="62"/>
    </location>
    <ligand>
        <name>Na(+)</name>
        <dbReference type="ChEBI" id="CHEBI:29101"/>
        <label>1</label>
    </ligand>
</feature>
<evidence type="ECO:0000259" key="16">
    <source>
        <dbReference type="Pfam" id="PF20209"/>
    </source>
</evidence>
<proteinExistence type="predicted"/>
<evidence type="ECO:0000256" key="10">
    <source>
        <dbReference type="ARBA" id="ARBA00023136"/>
    </source>
</evidence>
<feature type="disulfide bond" evidence="14">
    <location>
        <begin position="140"/>
        <end position="149"/>
    </location>
</feature>
<dbReference type="AlphaFoldDB" id="A0A814M5E2"/>
<evidence type="ECO:0000313" key="18">
    <source>
        <dbReference type="EMBL" id="CAF3841494.1"/>
    </source>
</evidence>
<keyword evidence="3" id="KW-1003">Cell membrane</keyword>
<keyword evidence="12" id="KW-0325">Glycoprotein</keyword>
<dbReference type="InterPro" id="IPR046700">
    <property type="entry name" value="DUF6570"/>
</dbReference>
<dbReference type="Pfam" id="PF20209">
    <property type="entry name" value="DUF6570"/>
    <property type="match status" value="1"/>
</dbReference>
<dbReference type="GO" id="GO:0005886">
    <property type="term" value="C:plasma membrane"/>
    <property type="evidence" value="ECO:0007669"/>
    <property type="project" value="UniProtKB-SubCell"/>
</dbReference>
<keyword evidence="4 15" id="KW-0812">Transmembrane</keyword>
<dbReference type="GO" id="GO:0015378">
    <property type="term" value="F:sodium:chloride symporter activity"/>
    <property type="evidence" value="ECO:0007669"/>
    <property type="project" value="UniProtKB-ARBA"/>
</dbReference>
<feature type="binding site" evidence="13">
    <location>
        <position position="65"/>
    </location>
    <ligand>
        <name>Na(+)</name>
        <dbReference type="ChEBI" id="CHEBI:29101"/>
        <label>1</label>
    </ligand>
</feature>
<dbReference type="GO" id="GO:0006865">
    <property type="term" value="P:amino acid transport"/>
    <property type="evidence" value="ECO:0007669"/>
    <property type="project" value="TreeGrafter"/>
</dbReference>
<dbReference type="PANTHER" id="PTHR11616:SF320">
    <property type="entry name" value="SODIUM-DEPENDENT NORADRENALINE TRANSPORTER"/>
    <property type="match status" value="1"/>
</dbReference>
<feature type="transmembrane region" description="Helical" evidence="15">
    <location>
        <begin position="474"/>
        <end position="498"/>
    </location>
</feature>
<organism evidence="17 19">
    <name type="scientific">Didymodactylos carnosus</name>
    <dbReference type="NCBI Taxonomy" id="1234261"/>
    <lineage>
        <taxon>Eukaryota</taxon>
        <taxon>Metazoa</taxon>
        <taxon>Spiralia</taxon>
        <taxon>Gnathifera</taxon>
        <taxon>Rotifera</taxon>
        <taxon>Eurotatoria</taxon>
        <taxon>Bdelloidea</taxon>
        <taxon>Philodinida</taxon>
        <taxon>Philodinidae</taxon>
        <taxon>Didymodactylos</taxon>
    </lineage>
</organism>
<dbReference type="Pfam" id="PF00209">
    <property type="entry name" value="SNF"/>
    <property type="match status" value="1"/>
</dbReference>
<keyword evidence="8 15" id="KW-1133">Transmembrane helix</keyword>
<evidence type="ECO:0000256" key="8">
    <source>
        <dbReference type="ARBA" id="ARBA00022989"/>
    </source>
</evidence>
<feature type="transmembrane region" description="Helical" evidence="15">
    <location>
        <begin position="302"/>
        <end position="326"/>
    </location>
</feature>
<dbReference type="InterPro" id="IPR037272">
    <property type="entry name" value="SNS_sf"/>
</dbReference>
<evidence type="ECO:0000256" key="1">
    <source>
        <dbReference type="ARBA" id="ARBA00004651"/>
    </source>
</evidence>
<comment type="subcellular location">
    <subcellularLocation>
        <location evidence="1">Cell membrane</location>
        <topology evidence="1">Multi-pass membrane protein</topology>
    </subcellularLocation>
</comment>
<reference evidence="17" key="1">
    <citation type="submission" date="2021-02" db="EMBL/GenBank/DDBJ databases">
        <authorList>
            <person name="Nowell W R."/>
        </authorList>
    </citation>
    <scope>NUCLEOTIDE SEQUENCE</scope>
</reference>
<dbReference type="GO" id="GO:0008504">
    <property type="term" value="F:monoamine transmembrane transporter activity"/>
    <property type="evidence" value="ECO:0007669"/>
    <property type="project" value="UniProtKB-ARBA"/>
</dbReference>
<evidence type="ECO:0000256" key="3">
    <source>
        <dbReference type="ARBA" id="ARBA00022475"/>
    </source>
</evidence>
<feature type="transmembrane region" description="Helical" evidence="15">
    <location>
        <begin position="220"/>
        <end position="242"/>
    </location>
</feature>
<dbReference type="GO" id="GO:0006836">
    <property type="term" value="P:neurotransmitter transport"/>
    <property type="evidence" value="ECO:0007669"/>
    <property type="project" value="UniProtKB-KW"/>
</dbReference>
<dbReference type="OrthoDB" id="6581954at2759"/>
<dbReference type="PRINTS" id="PR00176">
    <property type="entry name" value="NANEUSMPORT"/>
</dbReference>
<feature type="binding site" evidence="13">
    <location>
        <position position="377"/>
    </location>
    <ligand>
        <name>Na(+)</name>
        <dbReference type="ChEBI" id="CHEBI:29101"/>
        <label>1</label>
    </ligand>
</feature>
<feature type="transmembrane region" description="Helical" evidence="15">
    <location>
        <begin position="362"/>
        <end position="389"/>
    </location>
</feature>
<dbReference type="InterPro" id="IPR000175">
    <property type="entry name" value="Na/ntran_symport"/>
</dbReference>
<comment type="caution">
    <text evidence="17">The sequence shown here is derived from an EMBL/GenBank/DDBJ whole genome shotgun (WGS) entry which is preliminary data.</text>
</comment>
<dbReference type="GO" id="GO:0046872">
    <property type="term" value="F:metal ion binding"/>
    <property type="evidence" value="ECO:0007669"/>
    <property type="project" value="UniProtKB-KW"/>
</dbReference>
<feature type="binding site" evidence="13">
    <location>
        <position position="69"/>
    </location>
    <ligand>
        <name>Na(+)</name>
        <dbReference type="ChEBI" id="CHEBI:29101"/>
        <label>1</label>
    </ligand>
</feature>
<dbReference type="Proteomes" id="UP000681722">
    <property type="component" value="Unassembled WGS sequence"/>
</dbReference>
<keyword evidence="11 14" id="KW-1015">Disulfide bond</keyword>
<evidence type="ECO:0000256" key="13">
    <source>
        <dbReference type="PIRSR" id="PIRSR600175-1"/>
    </source>
</evidence>
<feature type="transmembrane region" description="Helical" evidence="15">
    <location>
        <begin position="83"/>
        <end position="102"/>
    </location>
</feature>
<dbReference type="EMBL" id="CAJNOQ010004808">
    <property type="protein sequence ID" value="CAF1074822.1"/>
    <property type="molecule type" value="Genomic_DNA"/>
</dbReference>
<sequence length="716" mass="81502">MSNEHLTMPDNGLSNTLELSQMNSLIDDHKQTVSTVINENNHTTLKRDHWSSRIVYLLSIIGFVVDLGNVWRFPTTCYRNGGGAFLIPYFTFLFLVGLPCMYMELAIGQYHRLGYITVWNKVCPMLKGIGYSITVPWTSCNNTWNTPNCYSISQSDSISINNQSCSSANEYYERRMLQSQKSTGINDLGSLRWGLVGCSMIVFTLIYGSIYKGVKTAGKAIWFTALIPYVVLIILLFRSFTLEGIMDGLKYYISPTFDKLKEYSVWQAAAVQIFFSLGPGFGVLLGYASYSDFHDNVPRTAVAASLINCFTSLLYGIVVFSGIGYLSNRLKTDVRKFAESQMGLVFVVYPELLASIKGAPFFSVLFFVMLITLGLDSVFGGVECIYTAISDEFSIFRSKPRLSRAGVVLVSFIASIPTLTHGGKNVVHFMDFFGTSPAIMLVVLLELIAVCWLYGIKQFSLNVEEMTGKKPSIYWRITCCFIAPMVLCVLYVCSFLQFNTQEFTSFGDKKTVIRLSIEINFPVFRLDMKEHICWSWVYCVSPQLCNFIVSICLENEHERSKRRLNNSVRKMNRKWIDNTRLFYGKEIKVLNDLERHLITIGLSFMKMVPLPRGGQKGCKGLIICVPCDVQDTANILLRPPSKAAFIQLKLTCRLNFRGYYKYQIIQPDTIRSALRALQKINEFYKNIMIEEKDYNYFNWDKPLLAEVMRSYPVTLC</sequence>
<evidence type="ECO:0000256" key="14">
    <source>
        <dbReference type="PIRSR" id="PIRSR600175-2"/>
    </source>
</evidence>
<feature type="binding site" evidence="13">
    <location>
        <position position="373"/>
    </location>
    <ligand>
        <name>Na(+)</name>
        <dbReference type="ChEBI" id="CHEBI:29101"/>
        <label>1</label>
    </ligand>
</feature>
<feature type="binding site" evidence="13">
    <location>
        <position position="376"/>
    </location>
    <ligand>
        <name>Na(+)</name>
        <dbReference type="ChEBI" id="CHEBI:29101"/>
        <label>1</label>
    </ligand>
</feature>
<evidence type="ECO:0000256" key="4">
    <source>
        <dbReference type="ARBA" id="ARBA00022692"/>
    </source>
</evidence>
<evidence type="ECO:0000256" key="2">
    <source>
        <dbReference type="ARBA" id="ARBA00022448"/>
    </source>
</evidence>
<keyword evidence="5 13" id="KW-0479">Metal-binding</keyword>
<feature type="transmembrane region" description="Helical" evidence="15">
    <location>
        <begin position="263"/>
        <end position="290"/>
    </location>
</feature>
<protein>
    <recommendedName>
        <fullName evidence="16">DUF6570 domain-containing protein</fullName>
    </recommendedName>
</protein>
<feature type="transmembrane region" description="Helical" evidence="15">
    <location>
        <begin position="401"/>
        <end position="420"/>
    </location>
</feature>
<evidence type="ECO:0000256" key="7">
    <source>
        <dbReference type="ARBA" id="ARBA00022847"/>
    </source>
</evidence>
<keyword evidence="6" id="KW-0532">Neurotransmitter transport</keyword>
<keyword evidence="19" id="KW-1185">Reference proteome</keyword>
<feature type="transmembrane region" description="Helical" evidence="15">
    <location>
        <begin position="54"/>
        <end position="71"/>
    </location>
</feature>
<dbReference type="EMBL" id="CAJOBC010004808">
    <property type="protein sequence ID" value="CAF3841494.1"/>
    <property type="molecule type" value="Genomic_DNA"/>
</dbReference>
<dbReference type="Proteomes" id="UP000663829">
    <property type="component" value="Unassembled WGS sequence"/>
</dbReference>
<feature type="binding site" evidence="13">
    <location>
        <position position="308"/>
    </location>
    <ligand>
        <name>Na(+)</name>
        <dbReference type="ChEBI" id="CHEBI:29101"/>
        <label>1</label>
    </ligand>
</feature>
<feature type="domain" description="DUF6570" evidence="16">
    <location>
        <begin position="585"/>
        <end position="692"/>
    </location>
</feature>
<feature type="transmembrane region" description="Helical" evidence="15">
    <location>
        <begin position="190"/>
        <end position="208"/>
    </location>
</feature>
<dbReference type="SUPFAM" id="SSF161070">
    <property type="entry name" value="SNF-like"/>
    <property type="match status" value="1"/>
</dbReference>
<evidence type="ECO:0000256" key="12">
    <source>
        <dbReference type="ARBA" id="ARBA00023180"/>
    </source>
</evidence>
<feature type="transmembrane region" description="Helical" evidence="15">
    <location>
        <begin position="338"/>
        <end position="356"/>
    </location>
</feature>
<keyword evidence="2" id="KW-0813">Transport</keyword>
<evidence type="ECO:0000313" key="17">
    <source>
        <dbReference type="EMBL" id="CAF1074822.1"/>
    </source>
</evidence>
<keyword evidence="10 15" id="KW-0472">Membrane</keyword>
<gene>
    <name evidence="17" type="ORF">GPM918_LOCUS17464</name>
    <name evidence="18" type="ORF">SRO942_LOCUS17462</name>
</gene>
<keyword evidence="7" id="KW-0769">Symport</keyword>
<evidence type="ECO:0000256" key="11">
    <source>
        <dbReference type="ARBA" id="ARBA00023157"/>
    </source>
</evidence>
<dbReference type="GO" id="GO:0090493">
    <property type="term" value="P:catecholamine uptake"/>
    <property type="evidence" value="ECO:0007669"/>
    <property type="project" value="UniProtKB-ARBA"/>
</dbReference>
<feature type="transmembrane region" description="Helical" evidence="15">
    <location>
        <begin position="432"/>
        <end position="454"/>
    </location>
</feature>
<dbReference type="PROSITE" id="PS50267">
    <property type="entry name" value="NA_NEUROTRAN_SYMP_3"/>
    <property type="match status" value="1"/>
</dbReference>
<dbReference type="PANTHER" id="PTHR11616">
    <property type="entry name" value="SODIUM/CHLORIDE DEPENDENT TRANSPORTER"/>
    <property type="match status" value="1"/>
</dbReference>
<evidence type="ECO:0000256" key="5">
    <source>
        <dbReference type="ARBA" id="ARBA00022723"/>
    </source>
</evidence>